<dbReference type="InterPro" id="IPR036291">
    <property type="entry name" value="NAD(P)-bd_dom_sf"/>
</dbReference>
<dbReference type="PANTHER" id="PTHR43818">
    <property type="entry name" value="BCDNA.GH03377"/>
    <property type="match status" value="1"/>
</dbReference>
<evidence type="ECO:0000256" key="1">
    <source>
        <dbReference type="ARBA" id="ARBA00023002"/>
    </source>
</evidence>
<name>A0ABU1AQU6_9BACT</name>
<evidence type="ECO:0000259" key="2">
    <source>
        <dbReference type="Pfam" id="PF01408"/>
    </source>
</evidence>
<dbReference type="PANTHER" id="PTHR43818:SF11">
    <property type="entry name" value="BCDNA.GH03377"/>
    <property type="match status" value="1"/>
</dbReference>
<dbReference type="Gene3D" id="3.30.360.10">
    <property type="entry name" value="Dihydrodipicolinate Reductase, domain 2"/>
    <property type="match status" value="1"/>
</dbReference>
<dbReference type="InterPro" id="IPR055170">
    <property type="entry name" value="GFO_IDH_MocA-like_dom"/>
</dbReference>
<dbReference type="Pfam" id="PF22725">
    <property type="entry name" value="GFO_IDH_MocA_C3"/>
    <property type="match status" value="1"/>
</dbReference>
<feature type="domain" description="Gfo/Idh/MocA-like oxidoreductase N-terminal" evidence="2">
    <location>
        <begin position="8"/>
        <end position="120"/>
    </location>
</feature>
<evidence type="ECO:0000259" key="3">
    <source>
        <dbReference type="Pfam" id="PF22725"/>
    </source>
</evidence>
<sequence length="369" mass="39833">MTTKPTIGLGIIGCGNIANAYFKGASIFEVLEVAACADINMDAAIAKAEEHGCQAQTVDELLANPEVELVINLTIPSVHAEVSLKALNAGKHVYSEKPLAVELEDAAQILKTAEDKGLLVGCAPDTFMGGGFQTCRKLLDDGWLGKVVGGTAFMMARGPESWHPNPAFFYEVGAGPMFDMGPYYITALVHLLGPVKRVSAITSRAFDQRTATCKEQFGRILPVEVPTNYSGVLEFHSGAVINMTISFDVHKHGHSPIELYGTEGSLKAPDPNTFGGPVELWTPATKEWREQSFSHPYLENSRSIGAADMAYAILSDHQRTHRASGALAYHALEVMHSFEKSSSSGSSIEIESRPEQPQALPIHLIEGRL</sequence>
<dbReference type="SUPFAM" id="SSF51735">
    <property type="entry name" value="NAD(P)-binding Rossmann-fold domains"/>
    <property type="match status" value="1"/>
</dbReference>
<dbReference type="InterPro" id="IPR000683">
    <property type="entry name" value="Gfo/Idh/MocA-like_OxRdtase_N"/>
</dbReference>
<dbReference type="Proteomes" id="UP001225316">
    <property type="component" value="Unassembled WGS sequence"/>
</dbReference>
<protein>
    <submittedName>
        <fullName evidence="4">Gfo/Idh/MocA family oxidoreductase</fullName>
    </submittedName>
</protein>
<dbReference type="EMBL" id="JARXHW010000004">
    <property type="protein sequence ID" value="MDQ8206515.1"/>
    <property type="molecule type" value="Genomic_DNA"/>
</dbReference>
<dbReference type="SUPFAM" id="SSF55347">
    <property type="entry name" value="Glyceraldehyde-3-phosphate dehydrogenase-like, C-terminal domain"/>
    <property type="match status" value="1"/>
</dbReference>
<dbReference type="InterPro" id="IPR050463">
    <property type="entry name" value="Gfo/Idh/MocA_oxidrdct_glycsds"/>
</dbReference>
<evidence type="ECO:0000313" key="4">
    <source>
        <dbReference type="EMBL" id="MDQ8206515.1"/>
    </source>
</evidence>
<comment type="caution">
    <text evidence="4">The sequence shown here is derived from an EMBL/GenBank/DDBJ whole genome shotgun (WGS) entry which is preliminary data.</text>
</comment>
<dbReference type="Gene3D" id="3.40.50.720">
    <property type="entry name" value="NAD(P)-binding Rossmann-like Domain"/>
    <property type="match status" value="1"/>
</dbReference>
<evidence type="ECO:0000313" key="5">
    <source>
        <dbReference type="Proteomes" id="UP001225316"/>
    </source>
</evidence>
<reference evidence="4 5" key="1">
    <citation type="submission" date="2023-04" db="EMBL/GenBank/DDBJ databases">
        <title>A novel bacteria isolated from coastal sediment.</title>
        <authorList>
            <person name="Liu X.-J."/>
            <person name="Du Z.-J."/>
        </authorList>
    </citation>
    <scope>NUCLEOTIDE SEQUENCE [LARGE SCALE GENOMIC DNA]</scope>
    <source>
        <strain evidence="4 5">SDUM461003</strain>
    </source>
</reference>
<keyword evidence="5" id="KW-1185">Reference proteome</keyword>
<gene>
    <name evidence="4" type="ORF">QEH52_03280</name>
</gene>
<dbReference type="Pfam" id="PF01408">
    <property type="entry name" value="GFO_IDH_MocA"/>
    <property type="match status" value="1"/>
</dbReference>
<accession>A0ABU1AQU6</accession>
<dbReference type="RefSeq" id="WP_308948603.1">
    <property type="nucleotide sequence ID" value="NZ_JARXHW010000004.1"/>
</dbReference>
<keyword evidence="1" id="KW-0560">Oxidoreductase</keyword>
<feature type="domain" description="GFO/IDH/MocA-like oxidoreductase" evidence="3">
    <location>
        <begin position="132"/>
        <end position="266"/>
    </location>
</feature>
<proteinExistence type="predicted"/>
<organism evidence="4 5">
    <name type="scientific">Thalassobacterium maritimum</name>
    <dbReference type="NCBI Taxonomy" id="3041265"/>
    <lineage>
        <taxon>Bacteria</taxon>
        <taxon>Pseudomonadati</taxon>
        <taxon>Verrucomicrobiota</taxon>
        <taxon>Opitutia</taxon>
        <taxon>Puniceicoccales</taxon>
        <taxon>Coraliomargaritaceae</taxon>
        <taxon>Thalassobacterium</taxon>
    </lineage>
</organism>